<gene>
    <name evidence="4" type="ORF">Z968_00085</name>
</gene>
<dbReference type="Gene3D" id="3.40.50.2000">
    <property type="entry name" value="Glycogen Phosphorylase B"/>
    <property type="match status" value="2"/>
</dbReference>
<evidence type="ECO:0000313" key="5">
    <source>
        <dbReference type="Proteomes" id="UP000030012"/>
    </source>
</evidence>
<dbReference type="SUPFAM" id="SSF53756">
    <property type="entry name" value="UDP-Glycosyltransferase/glycogen phosphorylase"/>
    <property type="match status" value="1"/>
</dbReference>
<dbReference type="PANTHER" id="PTHR46401:SF2">
    <property type="entry name" value="GLYCOSYLTRANSFERASE WBBK-RELATED"/>
    <property type="match status" value="1"/>
</dbReference>
<evidence type="ECO:0000259" key="2">
    <source>
        <dbReference type="Pfam" id="PF00534"/>
    </source>
</evidence>
<sequence>MKIGIDARAAKWYRGTGIGTYTYQLVNSLNKIDYLNQYLIFMPQNSTYDIKFNNNYKIKNVIQDMKGEFWNEINIPNILENKDIDLYHVPQNGVGLPKDKTSPFVITLHDVIPCKMPETVGKTYLEIFKREMPNIISRCDGILTVSNYSKQDIIRTFNFPEEKIFVTHLANEDIYFPRDKNICKNFLSKHYNINDDYILYVGGFSPRKNIVGLIEAFSKLNYSNLKLIIVGRQGKSYELYKNTAERLHVSDKVIFPGFIPLEHMPIFYSACDVFVYPSLYEGFGLPPIEAMASGVPIIASNLTSIPEVVGNAALLINPYNIDELYEAMENVLEDPLLRNNLINKSLIRSSKFSWLKTAKETVDAFETIAGYKK</sequence>
<protein>
    <submittedName>
        <fullName evidence="4">Glycosyl transferase</fullName>
    </submittedName>
</protein>
<feature type="domain" description="Glycosyltransferase subfamily 4-like N-terminal" evidence="3">
    <location>
        <begin position="17"/>
        <end position="168"/>
    </location>
</feature>
<dbReference type="FunFam" id="3.40.50.2000:FF:000119">
    <property type="entry name" value="Glycosyl transferase group 1"/>
    <property type="match status" value="1"/>
</dbReference>
<dbReference type="InterPro" id="IPR028098">
    <property type="entry name" value="Glyco_trans_4-like_N"/>
</dbReference>
<evidence type="ECO:0000256" key="1">
    <source>
        <dbReference type="ARBA" id="ARBA00022679"/>
    </source>
</evidence>
<evidence type="ECO:0000259" key="3">
    <source>
        <dbReference type="Pfam" id="PF13439"/>
    </source>
</evidence>
<dbReference type="Pfam" id="PF00534">
    <property type="entry name" value="Glycos_transf_1"/>
    <property type="match status" value="1"/>
</dbReference>
<evidence type="ECO:0000313" key="4">
    <source>
        <dbReference type="EMBL" id="KGM98385.1"/>
    </source>
</evidence>
<dbReference type="GO" id="GO:0009103">
    <property type="term" value="P:lipopolysaccharide biosynthetic process"/>
    <property type="evidence" value="ECO:0007669"/>
    <property type="project" value="TreeGrafter"/>
</dbReference>
<accession>A0A0A0IFL7</accession>
<dbReference type="GO" id="GO:0016757">
    <property type="term" value="F:glycosyltransferase activity"/>
    <property type="evidence" value="ECO:0007669"/>
    <property type="project" value="InterPro"/>
</dbReference>
<name>A0A0A0IFL7_CLONO</name>
<comment type="caution">
    <text evidence="4">The sequence shown here is derived from an EMBL/GenBank/DDBJ whole genome shotgun (WGS) entry which is preliminary data.</text>
</comment>
<feature type="domain" description="Glycosyl transferase family 1" evidence="2">
    <location>
        <begin position="194"/>
        <end position="344"/>
    </location>
</feature>
<dbReference type="Pfam" id="PF13439">
    <property type="entry name" value="Glyco_transf_4"/>
    <property type="match status" value="1"/>
</dbReference>
<dbReference type="AlphaFoldDB" id="A0A0A0IFL7"/>
<dbReference type="PANTHER" id="PTHR46401">
    <property type="entry name" value="GLYCOSYLTRANSFERASE WBBK-RELATED"/>
    <property type="match status" value="1"/>
</dbReference>
<keyword evidence="1 4" id="KW-0808">Transferase</keyword>
<dbReference type="OrthoDB" id="9797829at2"/>
<proteinExistence type="predicted"/>
<reference evidence="4 5" key="1">
    <citation type="submission" date="2014-01" db="EMBL/GenBank/DDBJ databases">
        <title>Plasmidome dynamics in the species complex Clostridium novyi sensu lato converts strains of independent lineages into distinctly different pathogens.</title>
        <authorList>
            <person name="Skarin H."/>
            <person name="Segerman B."/>
        </authorList>
    </citation>
    <scope>NUCLEOTIDE SEQUENCE [LARGE SCALE GENOMIC DNA]</scope>
    <source>
        <strain evidence="4 5">4552</strain>
    </source>
</reference>
<dbReference type="Proteomes" id="UP000030012">
    <property type="component" value="Unassembled WGS sequence"/>
</dbReference>
<dbReference type="RefSeq" id="WP_039251674.1">
    <property type="nucleotide sequence ID" value="NZ_JENJ01000001.1"/>
</dbReference>
<dbReference type="InterPro" id="IPR001296">
    <property type="entry name" value="Glyco_trans_1"/>
</dbReference>
<organism evidence="4 5">
    <name type="scientific">Clostridium novyi A str. 4552</name>
    <dbReference type="NCBI Taxonomy" id="1444289"/>
    <lineage>
        <taxon>Bacteria</taxon>
        <taxon>Bacillati</taxon>
        <taxon>Bacillota</taxon>
        <taxon>Clostridia</taxon>
        <taxon>Eubacteriales</taxon>
        <taxon>Clostridiaceae</taxon>
        <taxon>Clostridium</taxon>
    </lineage>
</organism>
<dbReference type="EMBL" id="JENJ01000001">
    <property type="protein sequence ID" value="KGM98385.1"/>
    <property type="molecule type" value="Genomic_DNA"/>
</dbReference>
<dbReference type="CDD" id="cd03809">
    <property type="entry name" value="GT4_MtfB-like"/>
    <property type="match status" value="1"/>
</dbReference>